<gene>
    <name evidence="3" type="ORF">AUO94_04645</name>
</gene>
<accession>A0ABM5WUM9</accession>
<dbReference type="Gene3D" id="3.40.50.720">
    <property type="entry name" value="NAD(P)-binding Rossmann-like Domain"/>
    <property type="match status" value="1"/>
</dbReference>
<name>A0ABM5WUM9_9BACL</name>
<dbReference type="InterPro" id="IPR003869">
    <property type="entry name" value="Polysac_CapD-like"/>
</dbReference>
<organism evidence="3 4">
    <name type="scientific">Planococcus kocurii</name>
    <dbReference type="NCBI Taxonomy" id="1374"/>
    <lineage>
        <taxon>Bacteria</taxon>
        <taxon>Bacillati</taxon>
        <taxon>Bacillota</taxon>
        <taxon>Bacilli</taxon>
        <taxon>Bacillales</taxon>
        <taxon>Caryophanaceae</taxon>
        <taxon>Planococcus</taxon>
    </lineage>
</organism>
<dbReference type="InterPro" id="IPR036291">
    <property type="entry name" value="NAD(P)-bd_dom_sf"/>
</dbReference>
<proteinExistence type="inferred from homology"/>
<dbReference type="PANTHER" id="PTHR43318:SF1">
    <property type="entry name" value="POLYSACCHARIDE BIOSYNTHESIS PROTEIN EPSC-RELATED"/>
    <property type="match status" value="1"/>
</dbReference>
<comment type="similarity">
    <text evidence="1">Belongs to the polysaccharide synthase family.</text>
</comment>
<evidence type="ECO:0000313" key="4">
    <source>
        <dbReference type="Proteomes" id="UP000065533"/>
    </source>
</evidence>
<evidence type="ECO:0000313" key="3">
    <source>
        <dbReference type="EMBL" id="ALS77978.1"/>
    </source>
</evidence>
<evidence type="ECO:0000259" key="2">
    <source>
        <dbReference type="Pfam" id="PF02719"/>
    </source>
</evidence>
<dbReference type="Pfam" id="PF02719">
    <property type="entry name" value="Polysacc_synt_2"/>
    <property type="match status" value="1"/>
</dbReference>
<dbReference type="Proteomes" id="UP000065533">
    <property type="component" value="Chromosome"/>
</dbReference>
<reference evidence="3" key="1">
    <citation type="submission" date="2016-01" db="EMBL/GenBank/DDBJ databases">
        <title>Complete genome of Planococcus kocurri type strain.</title>
        <authorList>
            <person name="See-Too W.S."/>
        </authorList>
    </citation>
    <scope>NUCLEOTIDE SEQUENCE [LARGE SCALE GENOMIC DNA]</scope>
    <source>
        <strain evidence="3">ATCC 43650</strain>
    </source>
</reference>
<dbReference type="PANTHER" id="PTHR43318">
    <property type="entry name" value="UDP-N-ACETYLGLUCOSAMINE 4,6-DEHYDRATASE"/>
    <property type="match status" value="1"/>
</dbReference>
<dbReference type="RefSeq" id="WP_058384649.1">
    <property type="nucleotide sequence ID" value="NZ_CP013661.2"/>
</dbReference>
<dbReference type="InterPro" id="IPR051203">
    <property type="entry name" value="Polysaccharide_Synthase-Rel"/>
</dbReference>
<dbReference type="SUPFAM" id="SSF51735">
    <property type="entry name" value="NAD(P)-binding Rossmann-fold domains"/>
    <property type="match status" value="1"/>
</dbReference>
<sequence>MKISKQQLLGNLHRCLIPVLVLFRHFHTFVLVGFENLEEKMEHVVLPQAPHLTDKIVMVIGAGGMIGSEISRQLIHYQPAQILLLGHGPQSIYSVEYEVRKLMKRQTEIIPIILNIQDKKRLFEAVERYKPDIIYHTDGQQQIDVTEERPLKAVYISAFGTKNSAEAATRYHVDAFVLVSSEHAAKPLNLKEANKRLAEIIINTISITSLTRYVIIRLPAHVFKEQLPGNFFPLFEQKIKTGYAVQHILHGGGLKTAIGKSSLFQLQGKSIYKVLQKSQGLSQLDMARLLKLLKTASEDEARKLVISIIEQQKNF</sequence>
<keyword evidence="4" id="KW-1185">Reference proteome</keyword>
<protein>
    <submittedName>
        <fullName evidence="3">Capsule biosynthesis protein CapD</fullName>
    </submittedName>
</protein>
<feature type="domain" description="Polysaccharide biosynthesis protein CapD-like" evidence="2">
    <location>
        <begin position="57"/>
        <end position="245"/>
    </location>
</feature>
<evidence type="ECO:0000256" key="1">
    <source>
        <dbReference type="ARBA" id="ARBA00007430"/>
    </source>
</evidence>
<dbReference type="EMBL" id="CP013661">
    <property type="protein sequence ID" value="ALS77978.1"/>
    <property type="molecule type" value="Genomic_DNA"/>
</dbReference>